<evidence type="ECO:0000256" key="1">
    <source>
        <dbReference type="SAM" id="MobiDB-lite"/>
    </source>
</evidence>
<sequence>MGGFHSTVSFYLVHKPGKTFTMPDELSRRPKQSEEEYDDSPEFYEEENWTNPHPGFGAKNVNSFNSSGIQVPTKEELFWKRMQEYLSTINKPE</sequence>
<evidence type="ECO:0000313" key="3">
    <source>
        <dbReference type="Proteomes" id="UP000765509"/>
    </source>
</evidence>
<feature type="region of interest" description="Disordered" evidence="1">
    <location>
        <begin position="18"/>
        <end position="61"/>
    </location>
</feature>
<feature type="compositionally biased region" description="Basic and acidic residues" evidence="1">
    <location>
        <begin position="25"/>
        <end position="34"/>
    </location>
</feature>
<dbReference type="Proteomes" id="UP000765509">
    <property type="component" value="Unassembled WGS sequence"/>
</dbReference>
<name>A0A9Q3CCK3_9BASI</name>
<dbReference type="OrthoDB" id="2516665at2759"/>
<dbReference type="EMBL" id="AVOT02006341">
    <property type="protein sequence ID" value="MBW0481323.1"/>
    <property type="molecule type" value="Genomic_DNA"/>
</dbReference>
<evidence type="ECO:0000313" key="2">
    <source>
        <dbReference type="EMBL" id="MBW0481323.1"/>
    </source>
</evidence>
<proteinExistence type="predicted"/>
<gene>
    <name evidence="2" type="ORF">O181_021038</name>
</gene>
<keyword evidence="3" id="KW-1185">Reference proteome</keyword>
<comment type="caution">
    <text evidence="2">The sequence shown here is derived from an EMBL/GenBank/DDBJ whole genome shotgun (WGS) entry which is preliminary data.</text>
</comment>
<feature type="compositionally biased region" description="Acidic residues" evidence="1">
    <location>
        <begin position="35"/>
        <end position="48"/>
    </location>
</feature>
<organism evidence="2 3">
    <name type="scientific">Austropuccinia psidii MF-1</name>
    <dbReference type="NCBI Taxonomy" id="1389203"/>
    <lineage>
        <taxon>Eukaryota</taxon>
        <taxon>Fungi</taxon>
        <taxon>Dikarya</taxon>
        <taxon>Basidiomycota</taxon>
        <taxon>Pucciniomycotina</taxon>
        <taxon>Pucciniomycetes</taxon>
        <taxon>Pucciniales</taxon>
        <taxon>Sphaerophragmiaceae</taxon>
        <taxon>Austropuccinia</taxon>
    </lineage>
</organism>
<dbReference type="AlphaFoldDB" id="A0A9Q3CCK3"/>
<accession>A0A9Q3CCK3</accession>
<protein>
    <submittedName>
        <fullName evidence="2">Uncharacterized protein</fullName>
    </submittedName>
</protein>
<reference evidence="2" key="1">
    <citation type="submission" date="2021-03" db="EMBL/GenBank/DDBJ databases">
        <title>Draft genome sequence of rust myrtle Austropuccinia psidii MF-1, a brazilian biotype.</title>
        <authorList>
            <person name="Quecine M.C."/>
            <person name="Pachon D.M.R."/>
            <person name="Bonatelli M.L."/>
            <person name="Correr F.H."/>
            <person name="Franceschini L.M."/>
            <person name="Leite T.F."/>
            <person name="Margarido G.R.A."/>
            <person name="Almeida C.A."/>
            <person name="Ferrarezi J.A."/>
            <person name="Labate C.A."/>
        </authorList>
    </citation>
    <scope>NUCLEOTIDE SEQUENCE</scope>
    <source>
        <strain evidence="2">MF-1</strain>
    </source>
</reference>